<dbReference type="InterPro" id="IPR049049">
    <property type="entry name" value="Beta-AFase-like_GH127_C"/>
</dbReference>
<dbReference type="InterPro" id="IPR049046">
    <property type="entry name" value="Beta-AFase-like_GH127_middle"/>
</dbReference>
<proteinExistence type="predicted"/>
<evidence type="ECO:0000259" key="3">
    <source>
        <dbReference type="Pfam" id="PF20736"/>
    </source>
</evidence>
<sequence>MTLAPAPRARTSTHLSTDHDFPGDSVPNTITAARDIRPAAPSAGVLTPLGLTESRLADTGFWGLRARVNADATLTHCLDWQERAGWLANFDAVAAGEDGATRNGREFSDSEAYKLLEAYCWENATHPSDELEAVIRSLTARIAAAQASDGYLNTNFDRPGGAARYTDLEWGHELYNYGHLLQAAVARIRTHGDDDELVTLARRVADHVCDTFGDDGIRSVCGHPEIEVGLMEFARATGEERYREQARLFIERRGHGVLADIEWGRSYYQDDIPVREATVLRGHAVRALYLAASVVDLAVETDDAELLAIAETQWENTVARRTYVTGGMGSHHQDEAFGDDFVLPSDRAYCESCAGIASVMFSWRLLLATGKARYADLIERTLFNIVATAPSEDGRSFFYSNTLHRRSPGAATDPDVQSKRADSSQRAAWFDVSCCPNNLARTFASLGGYLATADASGVQIHQFADAVIDVPLEAGRLVVELATRYPDDGEIALTVRSAPGAAATIAVRVPEWAAGATLEVDGVASPVEPGYASVTRDFAEGDVIVLRLPLDVRIVRADARIDAVNGQVAVERGPLVYALESVDLPAGAHVDDVVVDPSSVPRIEGDVIVLDGALETAADGHWPYGSDVGAAERVPLAVPLVPYHRWAERGPATMRIWLRTA</sequence>
<dbReference type="OrthoDB" id="9757939at2"/>
<dbReference type="EMBL" id="JACCBI010000001">
    <property type="protein sequence ID" value="NYD68364.1"/>
    <property type="molecule type" value="Genomic_DNA"/>
</dbReference>
<dbReference type="PANTHER" id="PTHR43465:SF2">
    <property type="entry name" value="DUF1680 DOMAIN PROTEIN (AFU_ORTHOLOGUE AFUA_1G08910)"/>
    <property type="match status" value="1"/>
</dbReference>
<dbReference type="RefSeq" id="WP_129176222.1">
    <property type="nucleotide sequence ID" value="NZ_JACCBI010000001.1"/>
</dbReference>
<dbReference type="Proteomes" id="UP000292686">
    <property type="component" value="Unassembled WGS sequence"/>
</dbReference>
<keyword evidence="7" id="KW-1185">Reference proteome</keyword>
<dbReference type="GO" id="GO:0005975">
    <property type="term" value="P:carbohydrate metabolic process"/>
    <property type="evidence" value="ECO:0007669"/>
    <property type="project" value="InterPro"/>
</dbReference>
<dbReference type="Pfam" id="PF07944">
    <property type="entry name" value="Beta-AFase-like_GH127_cat"/>
    <property type="match status" value="1"/>
</dbReference>
<feature type="domain" description="Non-reducing end beta-L-arabinofuranosidase-like GH127 C-terminal" evidence="4">
    <location>
        <begin position="552"/>
        <end position="659"/>
    </location>
</feature>
<dbReference type="InterPro" id="IPR012878">
    <property type="entry name" value="Beta-AFase-like_GH127_cat"/>
</dbReference>
<dbReference type="InterPro" id="IPR049174">
    <property type="entry name" value="Beta-AFase-like"/>
</dbReference>
<dbReference type="AlphaFoldDB" id="A0A4Q2M6Z5"/>
<dbReference type="Pfam" id="PF20736">
    <property type="entry name" value="Glyco_hydro127M"/>
    <property type="match status" value="1"/>
</dbReference>
<dbReference type="InterPro" id="IPR008928">
    <property type="entry name" value="6-hairpin_glycosidase_sf"/>
</dbReference>
<feature type="domain" description="Non-reducing end beta-L-arabinofuranosidase-like GH127 middle" evidence="3">
    <location>
        <begin position="458"/>
        <end position="550"/>
    </location>
</feature>
<reference evidence="6 7" key="1">
    <citation type="submission" date="2019-01" db="EMBL/GenBank/DDBJ databases">
        <title>Agromyces.</title>
        <authorList>
            <person name="Li J."/>
        </authorList>
    </citation>
    <scope>NUCLEOTIDE SEQUENCE [LARGE SCALE GENOMIC DNA]</scope>
    <source>
        <strain evidence="6 7">DSM 23870</strain>
    </source>
</reference>
<evidence type="ECO:0000259" key="4">
    <source>
        <dbReference type="Pfam" id="PF20737"/>
    </source>
</evidence>
<evidence type="ECO:0000313" key="7">
    <source>
        <dbReference type="Proteomes" id="UP000292686"/>
    </source>
</evidence>
<evidence type="ECO:0000313" key="5">
    <source>
        <dbReference type="EMBL" id="NYD68364.1"/>
    </source>
</evidence>
<comment type="caution">
    <text evidence="6">The sequence shown here is derived from an EMBL/GenBank/DDBJ whole genome shotgun (WGS) entry which is preliminary data.</text>
</comment>
<dbReference type="Proteomes" id="UP000581087">
    <property type="component" value="Unassembled WGS sequence"/>
</dbReference>
<keyword evidence="6" id="KW-0378">Hydrolase</keyword>
<protein>
    <submittedName>
        <fullName evidence="6">Glycoside hydrolase family 127 protein</fullName>
    </submittedName>
</protein>
<evidence type="ECO:0000313" key="8">
    <source>
        <dbReference type="Proteomes" id="UP000581087"/>
    </source>
</evidence>
<dbReference type="EMBL" id="SDPM01000008">
    <property type="protein sequence ID" value="RXZ85592.1"/>
    <property type="molecule type" value="Genomic_DNA"/>
</dbReference>
<evidence type="ECO:0000259" key="2">
    <source>
        <dbReference type="Pfam" id="PF07944"/>
    </source>
</evidence>
<feature type="region of interest" description="Disordered" evidence="1">
    <location>
        <begin position="1"/>
        <end position="25"/>
    </location>
</feature>
<reference evidence="5 8" key="2">
    <citation type="submission" date="2020-07" db="EMBL/GenBank/DDBJ databases">
        <title>Sequencing the genomes of 1000 actinobacteria strains.</title>
        <authorList>
            <person name="Klenk H.-P."/>
        </authorList>
    </citation>
    <scope>NUCLEOTIDE SEQUENCE [LARGE SCALE GENOMIC DNA]</scope>
    <source>
        <strain evidence="5 8">DSM 23870</strain>
    </source>
</reference>
<accession>A0A4Q2M6Z5</accession>
<dbReference type="Pfam" id="PF20737">
    <property type="entry name" value="Glyco_hydro127C"/>
    <property type="match status" value="1"/>
</dbReference>
<dbReference type="SUPFAM" id="SSF48208">
    <property type="entry name" value="Six-hairpin glycosidases"/>
    <property type="match status" value="1"/>
</dbReference>
<evidence type="ECO:0000313" key="6">
    <source>
        <dbReference type="EMBL" id="RXZ85592.1"/>
    </source>
</evidence>
<gene>
    <name evidence="5" type="ORF">BJ972_002883</name>
    <name evidence="6" type="ORF">ESP50_13910</name>
</gene>
<organism evidence="6 7">
    <name type="scientific">Agromyces atrinae</name>
    <dbReference type="NCBI Taxonomy" id="592376"/>
    <lineage>
        <taxon>Bacteria</taxon>
        <taxon>Bacillati</taxon>
        <taxon>Actinomycetota</taxon>
        <taxon>Actinomycetes</taxon>
        <taxon>Micrococcales</taxon>
        <taxon>Microbacteriaceae</taxon>
        <taxon>Agromyces</taxon>
    </lineage>
</organism>
<dbReference type="PANTHER" id="PTHR43465">
    <property type="entry name" value="DUF1680 DOMAIN PROTEIN (AFU_ORTHOLOGUE AFUA_1G08910)"/>
    <property type="match status" value="1"/>
</dbReference>
<dbReference type="GO" id="GO:0016787">
    <property type="term" value="F:hydrolase activity"/>
    <property type="evidence" value="ECO:0007669"/>
    <property type="project" value="UniProtKB-KW"/>
</dbReference>
<evidence type="ECO:0000256" key="1">
    <source>
        <dbReference type="SAM" id="MobiDB-lite"/>
    </source>
</evidence>
<name>A0A4Q2M6Z5_9MICO</name>
<feature type="domain" description="Non-reducing end beta-L-arabinofuranosidase-like GH127 catalytic" evidence="2">
    <location>
        <begin position="60"/>
        <end position="447"/>
    </location>
</feature>